<keyword evidence="3" id="KW-0812">Transmembrane</keyword>
<dbReference type="InterPro" id="IPR036013">
    <property type="entry name" value="Band_7/SPFH_dom_sf"/>
</dbReference>
<evidence type="ECO:0000313" key="6">
    <source>
        <dbReference type="Proteomes" id="UP001596298"/>
    </source>
</evidence>
<proteinExistence type="inferred from homology"/>
<dbReference type="PANTHER" id="PTHR10264">
    <property type="entry name" value="BAND 7 PROTEIN-RELATED"/>
    <property type="match status" value="1"/>
</dbReference>
<evidence type="ECO:0000256" key="1">
    <source>
        <dbReference type="ARBA" id="ARBA00008164"/>
    </source>
</evidence>
<gene>
    <name evidence="5" type="ORF">ACFQDH_13420</name>
</gene>
<accession>A0ABW2AHE3</accession>
<keyword evidence="3" id="KW-0472">Membrane</keyword>
<dbReference type="Pfam" id="PF01145">
    <property type="entry name" value="Band_7"/>
    <property type="match status" value="1"/>
</dbReference>
<feature type="domain" description="Band 7" evidence="4">
    <location>
        <begin position="21"/>
        <end position="178"/>
    </location>
</feature>
<dbReference type="InterPro" id="IPR001972">
    <property type="entry name" value="Stomatin_HflK_fam"/>
</dbReference>
<evidence type="ECO:0000313" key="5">
    <source>
        <dbReference type="EMBL" id="MFC6706231.1"/>
    </source>
</evidence>
<dbReference type="EMBL" id="JBHSWH010000001">
    <property type="protein sequence ID" value="MFC6706231.1"/>
    <property type="molecule type" value="Genomic_DNA"/>
</dbReference>
<dbReference type="CDD" id="cd08826">
    <property type="entry name" value="SPFH_eoslipins_u1"/>
    <property type="match status" value="1"/>
</dbReference>
<comment type="similarity">
    <text evidence="1">Belongs to the band 7/mec-2 family.</text>
</comment>
<keyword evidence="6" id="KW-1185">Reference proteome</keyword>
<feature type="compositionally biased region" description="Basic and acidic residues" evidence="2">
    <location>
        <begin position="269"/>
        <end position="284"/>
    </location>
</feature>
<feature type="compositionally biased region" description="Basic and acidic residues" evidence="2">
    <location>
        <begin position="297"/>
        <end position="308"/>
    </location>
</feature>
<comment type="caution">
    <text evidence="5">The sequence shown here is derived from an EMBL/GenBank/DDBJ whole genome shotgun (WGS) entry which is preliminary data.</text>
</comment>
<feature type="transmembrane region" description="Helical" evidence="3">
    <location>
        <begin position="6"/>
        <end position="26"/>
    </location>
</feature>
<dbReference type="PANTHER" id="PTHR10264:SF19">
    <property type="entry name" value="AT06885P-RELATED"/>
    <property type="match status" value="1"/>
</dbReference>
<reference evidence="6" key="1">
    <citation type="journal article" date="2019" name="Int. J. Syst. Evol. Microbiol.">
        <title>The Global Catalogue of Microorganisms (GCM) 10K type strain sequencing project: providing services to taxonomists for standard genome sequencing and annotation.</title>
        <authorList>
            <consortium name="The Broad Institute Genomics Platform"/>
            <consortium name="The Broad Institute Genome Sequencing Center for Infectious Disease"/>
            <person name="Wu L."/>
            <person name="Ma J."/>
        </authorList>
    </citation>
    <scope>NUCLEOTIDE SEQUENCE [LARGE SCALE GENOMIC DNA]</scope>
    <source>
        <strain evidence="6">CCUG 58127</strain>
    </source>
</reference>
<evidence type="ECO:0000259" key="4">
    <source>
        <dbReference type="SMART" id="SM00244"/>
    </source>
</evidence>
<dbReference type="SMART" id="SM00244">
    <property type="entry name" value="PHB"/>
    <property type="match status" value="1"/>
</dbReference>
<feature type="region of interest" description="Disordered" evidence="2">
    <location>
        <begin position="252"/>
        <end position="308"/>
    </location>
</feature>
<sequence length="308" mass="33786">MEAIITLVVILGFILVALLGSSVRILREYERGVIFRLGRLVTLKEPGLALLIPVVDRMVRVDLRIVTLNVPAQDIITRDNVPVRVTAVAYFRVMDANHAIVEVENFLAATTQIAQTSLRAVLGKAELDTLLSERERLNEDLQKVIDQQTEPWGVKVSVVEIKDVEIPGSMQRAIARQAEAERERRAKVINAEGEFQASAQLANAADVMSRNPTALQLRYLQTLVEIGGTSKSSVVIPLPLDVMQPLLNQLNGHAAAQPGNPSVHEADEEQNRQHDQDSEQRPPDEDTADLAGVADTQPRDGDGGGDEH</sequence>
<dbReference type="InterPro" id="IPR043202">
    <property type="entry name" value="Band-7_stomatin-like"/>
</dbReference>
<name>A0ABW2AHE3_9MICO</name>
<organism evidence="5 6">
    <name type="scientific">Flexivirga alba</name>
    <dbReference type="NCBI Taxonomy" id="702742"/>
    <lineage>
        <taxon>Bacteria</taxon>
        <taxon>Bacillati</taxon>
        <taxon>Actinomycetota</taxon>
        <taxon>Actinomycetes</taxon>
        <taxon>Micrococcales</taxon>
        <taxon>Dermacoccaceae</taxon>
        <taxon>Flexivirga</taxon>
    </lineage>
</organism>
<evidence type="ECO:0000256" key="2">
    <source>
        <dbReference type="SAM" id="MobiDB-lite"/>
    </source>
</evidence>
<dbReference type="Proteomes" id="UP001596298">
    <property type="component" value="Unassembled WGS sequence"/>
</dbReference>
<dbReference type="Gene3D" id="6.10.250.2090">
    <property type="match status" value="1"/>
</dbReference>
<dbReference type="InterPro" id="IPR001107">
    <property type="entry name" value="Band_7"/>
</dbReference>
<evidence type="ECO:0000256" key="3">
    <source>
        <dbReference type="SAM" id="Phobius"/>
    </source>
</evidence>
<dbReference type="RefSeq" id="WP_382402089.1">
    <property type="nucleotide sequence ID" value="NZ_JBHSWH010000001.1"/>
</dbReference>
<dbReference type="PRINTS" id="PR00721">
    <property type="entry name" value="STOMATIN"/>
</dbReference>
<keyword evidence="3" id="KW-1133">Transmembrane helix</keyword>
<protein>
    <submittedName>
        <fullName evidence="5">Slipin family protein</fullName>
    </submittedName>
</protein>
<dbReference type="SUPFAM" id="SSF117892">
    <property type="entry name" value="Band 7/SPFH domain"/>
    <property type="match status" value="1"/>
</dbReference>
<dbReference type="Gene3D" id="3.30.479.30">
    <property type="entry name" value="Band 7 domain"/>
    <property type="match status" value="1"/>
</dbReference>